<protein>
    <submittedName>
        <fullName evidence="2">Acyl carrier protein</fullName>
    </submittedName>
</protein>
<gene>
    <name evidence="2" type="ORF">V3H18_06050</name>
</gene>
<proteinExistence type="predicted"/>
<evidence type="ECO:0000313" key="3">
    <source>
        <dbReference type="Proteomes" id="UP001350748"/>
    </source>
</evidence>
<keyword evidence="3" id="KW-1185">Reference proteome</keyword>
<dbReference type="Proteomes" id="UP001350748">
    <property type="component" value="Unassembled WGS sequence"/>
</dbReference>
<dbReference type="Pfam" id="PF00550">
    <property type="entry name" value="PP-binding"/>
    <property type="match status" value="1"/>
</dbReference>
<reference evidence="2 3" key="1">
    <citation type="submission" date="2024-02" db="EMBL/GenBank/DDBJ databases">
        <authorList>
            <person name="Grouzdev D."/>
        </authorList>
    </citation>
    <scope>NUCLEOTIDE SEQUENCE [LARGE SCALE GENOMIC DNA]</scope>
    <source>
        <strain evidence="2 3">9N</strain>
    </source>
</reference>
<name>A0ABU7XFD7_9HYPH</name>
<dbReference type="RefSeq" id="WP_332081066.1">
    <property type="nucleotide sequence ID" value="NZ_JAZHYN010000012.1"/>
</dbReference>
<comment type="caution">
    <text evidence="2">The sequence shown here is derived from an EMBL/GenBank/DDBJ whole genome shotgun (WGS) entry which is preliminary data.</text>
</comment>
<evidence type="ECO:0000313" key="2">
    <source>
        <dbReference type="EMBL" id="MEF3366096.1"/>
    </source>
</evidence>
<evidence type="ECO:0000259" key="1">
    <source>
        <dbReference type="PROSITE" id="PS50075"/>
    </source>
</evidence>
<dbReference type="EMBL" id="JAZHYN010000012">
    <property type="protein sequence ID" value="MEF3366096.1"/>
    <property type="molecule type" value="Genomic_DNA"/>
</dbReference>
<sequence>MTETIRRLLQEHGRLHVPVENLSDDADLYGAGLTPFAAIHVMLALEEAFDVEFPVAMLRRESFKSVKAIKAGLNELQASVARQAA</sequence>
<dbReference type="SUPFAM" id="SSF47336">
    <property type="entry name" value="ACP-like"/>
    <property type="match status" value="1"/>
</dbReference>
<dbReference type="Gene3D" id="1.10.1200.10">
    <property type="entry name" value="ACP-like"/>
    <property type="match status" value="1"/>
</dbReference>
<dbReference type="PROSITE" id="PS50075">
    <property type="entry name" value="CARRIER"/>
    <property type="match status" value="1"/>
</dbReference>
<feature type="domain" description="Carrier" evidence="1">
    <location>
        <begin position="1"/>
        <end position="77"/>
    </location>
</feature>
<organism evidence="2 3">
    <name type="scientific">Methylocystis borbori</name>
    <dbReference type="NCBI Taxonomy" id="3118750"/>
    <lineage>
        <taxon>Bacteria</taxon>
        <taxon>Pseudomonadati</taxon>
        <taxon>Pseudomonadota</taxon>
        <taxon>Alphaproteobacteria</taxon>
        <taxon>Hyphomicrobiales</taxon>
        <taxon>Methylocystaceae</taxon>
        <taxon>Methylocystis</taxon>
    </lineage>
</organism>
<dbReference type="InterPro" id="IPR036736">
    <property type="entry name" value="ACP-like_sf"/>
</dbReference>
<accession>A0ABU7XFD7</accession>
<dbReference type="NCBIfam" id="NF005480">
    <property type="entry name" value="PRK07081.1"/>
    <property type="match status" value="1"/>
</dbReference>
<dbReference type="InterPro" id="IPR009081">
    <property type="entry name" value="PP-bd_ACP"/>
</dbReference>